<evidence type="ECO:0000313" key="11">
    <source>
        <dbReference type="EMBL" id="MCA9379743.1"/>
    </source>
</evidence>
<evidence type="ECO:0000256" key="1">
    <source>
        <dbReference type="ARBA" id="ARBA00001946"/>
    </source>
</evidence>
<evidence type="ECO:0000313" key="12">
    <source>
        <dbReference type="Proteomes" id="UP000745577"/>
    </source>
</evidence>
<evidence type="ECO:0000256" key="8">
    <source>
        <dbReference type="ARBA" id="ARBA00023299"/>
    </source>
</evidence>
<dbReference type="EC" id="3.1.3.3" evidence="3"/>
<comment type="catalytic activity">
    <reaction evidence="10">
        <text>O-phospho-D-serine + H2O = D-serine + phosphate</text>
        <dbReference type="Rhea" id="RHEA:24873"/>
        <dbReference type="ChEBI" id="CHEBI:15377"/>
        <dbReference type="ChEBI" id="CHEBI:35247"/>
        <dbReference type="ChEBI" id="CHEBI:43474"/>
        <dbReference type="ChEBI" id="CHEBI:58680"/>
        <dbReference type="EC" id="3.1.3.3"/>
    </reaction>
</comment>
<dbReference type="AlphaFoldDB" id="A0A955L049"/>
<comment type="pathway">
    <text evidence="2">Amino-acid biosynthesis; L-serine biosynthesis; L-serine from 3-phospho-D-glycerate: step 3/3.</text>
</comment>
<dbReference type="InterPro" id="IPR050582">
    <property type="entry name" value="HAD-like_SerB"/>
</dbReference>
<dbReference type="Gene3D" id="1.10.150.210">
    <property type="entry name" value="Phosphoserine phosphatase, domain 2"/>
    <property type="match status" value="1"/>
</dbReference>
<dbReference type="Proteomes" id="UP000745577">
    <property type="component" value="Unassembled WGS sequence"/>
</dbReference>
<dbReference type="EMBL" id="JAGQLL010000010">
    <property type="protein sequence ID" value="MCA9379743.1"/>
    <property type="molecule type" value="Genomic_DNA"/>
</dbReference>
<organism evidence="11 12">
    <name type="scientific">Candidatus Dojkabacteria bacterium</name>
    <dbReference type="NCBI Taxonomy" id="2099670"/>
    <lineage>
        <taxon>Bacteria</taxon>
        <taxon>Candidatus Dojkabacteria</taxon>
    </lineage>
</organism>
<evidence type="ECO:0000256" key="2">
    <source>
        <dbReference type="ARBA" id="ARBA00005135"/>
    </source>
</evidence>
<keyword evidence="5" id="KW-0479">Metal-binding</keyword>
<dbReference type="GO" id="GO:0005737">
    <property type="term" value="C:cytoplasm"/>
    <property type="evidence" value="ECO:0007669"/>
    <property type="project" value="TreeGrafter"/>
</dbReference>
<evidence type="ECO:0000256" key="10">
    <source>
        <dbReference type="ARBA" id="ARBA00048523"/>
    </source>
</evidence>
<comment type="catalytic activity">
    <reaction evidence="9">
        <text>O-phospho-L-serine + H2O = L-serine + phosphate</text>
        <dbReference type="Rhea" id="RHEA:21208"/>
        <dbReference type="ChEBI" id="CHEBI:15377"/>
        <dbReference type="ChEBI" id="CHEBI:33384"/>
        <dbReference type="ChEBI" id="CHEBI:43474"/>
        <dbReference type="ChEBI" id="CHEBI:57524"/>
        <dbReference type="EC" id="3.1.3.3"/>
    </reaction>
</comment>
<name>A0A955L049_9BACT</name>
<dbReference type="InterPro" id="IPR023214">
    <property type="entry name" value="HAD_sf"/>
</dbReference>
<keyword evidence="7" id="KW-0460">Magnesium</keyword>
<evidence type="ECO:0000256" key="6">
    <source>
        <dbReference type="ARBA" id="ARBA00022801"/>
    </source>
</evidence>
<sequence>MNLVDLNINIIIDFDSTFVKLEGLEELARISLHENPRKDEIIKEIEKITNDGMTGKITFENSLEERLRLFKSNKNDISNLVDMLQENVTHSIVNNKSYFMENSQNIYVISGGFEDWICPIVLPYGVIRENVISNKFFYDEEGMITGIDKSIPLTKTGGKTQCVRNLTLSGKKIFIGDGFTDYEVKKNGEVDEFILFVENIHRKELDNYADHITQSWDEVLAYIS</sequence>
<reference evidence="11" key="2">
    <citation type="journal article" date="2021" name="Microbiome">
        <title>Successional dynamics and alternative stable states in a saline activated sludge microbial community over 9 years.</title>
        <authorList>
            <person name="Wang Y."/>
            <person name="Ye J."/>
            <person name="Ju F."/>
            <person name="Liu L."/>
            <person name="Boyd J.A."/>
            <person name="Deng Y."/>
            <person name="Parks D.H."/>
            <person name="Jiang X."/>
            <person name="Yin X."/>
            <person name="Woodcroft B.J."/>
            <person name="Tyson G.W."/>
            <person name="Hugenholtz P."/>
            <person name="Polz M.F."/>
            <person name="Zhang T."/>
        </authorList>
    </citation>
    <scope>NUCLEOTIDE SEQUENCE</scope>
    <source>
        <strain evidence="11">HKST-UBA15</strain>
    </source>
</reference>
<evidence type="ECO:0000256" key="9">
    <source>
        <dbReference type="ARBA" id="ARBA00048138"/>
    </source>
</evidence>
<dbReference type="InterPro" id="IPR036412">
    <property type="entry name" value="HAD-like_sf"/>
</dbReference>
<evidence type="ECO:0000256" key="3">
    <source>
        <dbReference type="ARBA" id="ARBA00012640"/>
    </source>
</evidence>
<keyword evidence="8" id="KW-0718">Serine biosynthesis</keyword>
<dbReference type="PANTHER" id="PTHR43344:SF2">
    <property type="entry name" value="PHOSPHOSERINE PHOSPHATASE"/>
    <property type="match status" value="1"/>
</dbReference>
<keyword evidence="4" id="KW-0028">Amino-acid biosynthesis</keyword>
<dbReference type="GO" id="GO:0036424">
    <property type="term" value="F:L-phosphoserine phosphatase activity"/>
    <property type="evidence" value="ECO:0007669"/>
    <property type="project" value="TreeGrafter"/>
</dbReference>
<evidence type="ECO:0000256" key="7">
    <source>
        <dbReference type="ARBA" id="ARBA00022842"/>
    </source>
</evidence>
<evidence type="ECO:0000256" key="5">
    <source>
        <dbReference type="ARBA" id="ARBA00022723"/>
    </source>
</evidence>
<dbReference type="SUPFAM" id="SSF56784">
    <property type="entry name" value="HAD-like"/>
    <property type="match status" value="1"/>
</dbReference>
<accession>A0A955L049</accession>
<protein>
    <recommendedName>
        <fullName evidence="3">phosphoserine phosphatase</fullName>
        <ecNumber evidence="3">3.1.3.3</ecNumber>
    </recommendedName>
</protein>
<keyword evidence="6" id="KW-0378">Hydrolase</keyword>
<evidence type="ECO:0000256" key="4">
    <source>
        <dbReference type="ARBA" id="ARBA00022605"/>
    </source>
</evidence>
<dbReference type="Gene3D" id="3.40.50.1000">
    <property type="entry name" value="HAD superfamily/HAD-like"/>
    <property type="match status" value="1"/>
</dbReference>
<dbReference type="GO" id="GO:0000287">
    <property type="term" value="F:magnesium ion binding"/>
    <property type="evidence" value="ECO:0007669"/>
    <property type="project" value="TreeGrafter"/>
</dbReference>
<dbReference type="PANTHER" id="PTHR43344">
    <property type="entry name" value="PHOSPHOSERINE PHOSPHATASE"/>
    <property type="match status" value="1"/>
</dbReference>
<gene>
    <name evidence="11" type="ORF">KC675_01040</name>
</gene>
<comment type="cofactor">
    <cofactor evidence="1">
        <name>Mg(2+)</name>
        <dbReference type="ChEBI" id="CHEBI:18420"/>
    </cofactor>
</comment>
<reference evidence="11" key="1">
    <citation type="submission" date="2020-04" db="EMBL/GenBank/DDBJ databases">
        <authorList>
            <person name="Zhang T."/>
        </authorList>
    </citation>
    <scope>NUCLEOTIDE SEQUENCE</scope>
    <source>
        <strain evidence="11">HKST-UBA15</strain>
    </source>
</reference>
<proteinExistence type="predicted"/>
<dbReference type="GO" id="GO:0006564">
    <property type="term" value="P:L-serine biosynthetic process"/>
    <property type="evidence" value="ECO:0007669"/>
    <property type="project" value="UniProtKB-KW"/>
</dbReference>
<comment type="caution">
    <text evidence="11">The sequence shown here is derived from an EMBL/GenBank/DDBJ whole genome shotgun (WGS) entry which is preliminary data.</text>
</comment>